<dbReference type="Gene3D" id="3.30.300.30">
    <property type="match status" value="1"/>
</dbReference>
<evidence type="ECO:0008006" key="3">
    <source>
        <dbReference type="Google" id="ProtNLM"/>
    </source>
</evidence>
<dbReference type="AlphaFoldDB" id="A0A1X6P2T2"/>
<accession>A0A1X6P2T2</accession>
<evidence type="ECO:0000313" key="1">
    <source>
        <dbReference type="EMBL" id="OSX75117.1"/>
    </source>
</evidence>
<reference evidence="1 2" key="1">
    <citation type="submission" date="2017-03" db="EMBL/GenBank/DDBJ databases">
        <title>WGS assembly of Porphyra umbilicalis.</title>
        <authorList>
            <person name="Brawley S.H."/>
            <person name="Blouin N.A."/>
            <person name="Ficko-Blean E."/>
            <person name="Wheeler G.L."/>
            <person name="Lohr M."/>
            <person name="Goodson H.V."/>
            <person name="Jenkins J.W."/>
            <person name="Blaby-Haas C.E."/>
            <person name="Helliwell K.E."/>
            <person name="Chan C."/>
            <person name="Marriage T."/>
            <person name="Bhattacharya D."/>
            <person name="Klein A.S."/>
            <person name="Badis Y."/>
            <person name="Brodie J."/>
            <person name="Cao Y."/>
            <person name="Collen J."/>
            <person name="Dittami S.M."/>
            <person name="Gachon C.M."/>
            <person name="Green B.R."/>
            <person name="Karpowicz S."/>
            <person name="Kim J.W."/>
            <person name="Kudahl U."/>
            <person name="Lin S."/>
            <person name="Michel G."/>
            <person name="Mittag M."/>
            <person name="Olson B.J."/>
            <person name="Pangilinan J."/>
            <person name="Peng Y."/>
            <person name="Qiu H."/>
            <person name="Shu S."/>
            <person name="Singer J.T."/>
            <person name="Smith A.G."/>
            <person name="Sprecher B.N."/>
            <person name="Wagner V."/>
            <person name="Wang W."/>
            <person name="Wang Z.-Y."/>
            <person name="Yan J."/>
            <person name="Yarish C."/>
            <person name="Zoeuner-Riek S."/>
            <person name="Zhuang Y."/>
            <person name="Zou Y."/>
            <person name="Lindquist E.A."/>
            <person name="Grimwood J."/>
            <person name="Barry K."/>
            <person name="Rokhsar D.S."/>
            <person name="Schmutz J."/>
            <person name="Stiller J.W."/>
            <person name="Grossman A.R."/>
            <person name="Prochnik S.E."/>
        </authorList>
    </citation>
    <scope>NUCLEOTIDE SEQUENCE [LARGE SCALE GENOMIC DNA]</scope>
    <source>
        <strain evidence="1">4086291</strain>
    </source>
</reference>
<gene>
    <name evidence="1" type="ORF">BU14_0255s0024</name>
</gene>
<protein>
    <recommendedName>
        <fullName evidence="3">AMP-binding enzyme C-terminal domain-containing protein</fullName>
    </recommendedName>
</protein>
<name>A0A1X6P2T2_PORUM</name>
<sequence length="293" mass="29231">MGSDAGVDKILSRLSAVEADQASLTTAVASERSAAVAALRSRLSTAEAARSAAEARATAAASAAAASTSAASAAASAVPPPVLMQLNMEGIEAATAAAARAAERSRALRLQAEALASASVAQAAAIASAPAATLPRSLLAGGASTSSPPALPPPPPALRAITPAGWEGSDEGDVLVKTVTVALDDVERAMRLSPLVGKARAFGCPDVKYGYEVYCVVAVAPGVAAASVNESALMMHAQRRLPNAMVPRRIFVIDGNWKEEDLSRAALAEEGGLARLLQQHAVAAAAPAAGASA</sequence>
<dbReference type="EMBL" id="KV918918">
    <property type="protein sequence ID" value="OSX75117.1"/>
    <property type="molecule type" value="Genomic_DNA"/>
</dbReference>
<dbReference type="Proteomes" id="UP000218209">
    <property type="component" value="Unassembled WGS sequence"/>
</dbReference>
<dbReference type="OrthoDB" id="10380045at2759"/>
<dbReference type="InterPro" id="IPR045851">
    <property type="entry name" value="AMP-bd_C_sf"/>
</dbReference>
<evidence type="ECO:0000313" key="2">
    <source>
        <dbReference type="Proteomes" id="UP000218209"/>
    </source>
</evidence>
<proteinExistence type="predicted"/>
<dbReference type="SUPFAM" id="SSF56801">
    <property type="entry name" value="Acetyl-CoA synthetase-like"/>
    <property type="match status" value="1"/>
</dbReference>
<organism evidence="1 2">
    <name type="scientific">Porphyra umbilicalis</name>
    <name type="common">Purple laver</name>
    <name type="synonym">Red alga</name>
    <dbReference type="NCBI Taxonomy" id="2786"/>
    <lineage>
        <taxon>Eukaryota</taxon>
        <taxon>Rhodophyta</taxon>
        <taxon>Bangiophyceae</taxon>
        <taxon>Bangiales</taxon>
        <taxon>Bangiaceae</taxon>
        <taxon>Porphyra</taxon>
    </lineage>
</organism>
<keyword evidence="2" id="KW-1185">Reference proteome</keyword>